<dbReference type="InterPro" id="IPR029058">
    <property type="entry name" value="AB_hydrolase_fold"/>
</dbReference>
<sequence>MASSECTVVSETRCFQGSVIKYEHRSETLNCTMRFNAYLPDTRCTLPVLYFLSGLTCTEDNFMQKAGALRYLSDRRIILICPDTSPRGVDVEGQDAADDLGTGAGFYVDATEPQWKDHYRMYSYVTEELPALVGRHLPVDKTRVSIMGHSMGGHGALVCALRNPNKYRSVSGFAAICNPSECSWGQKAFTAYMGDHRKAWADYDATALVKRYTGPALPILLDQGDQDPFLKKGQLLPERFIRAVEDNPEKQNLHLDNHMRPGFDHSYYFIQTFIEEHIQFHARHLLA</sequence>
<evidence type="ECO:0000313" key="8">
    <source>
        <dbReference type="EMBL" id="KAJ1911614.1"/>
    </source>
</evidence>
<dbReference type="PANTHER" id="PTHR10061">
    <property type="entry name" value="S-FORMYLGLUTATHIONE HYDROLASE"/>
    <property type="match status" value="1"/>
</dbReference>
<accession>A0A9W7ZMK9</accession>
<dbReference type="Proteomes" id="UP001150569">
    <property type="component" value="Unassembled WGS sequence"/>
</dbReference>
<proteinExistence type="inferred from homology"/>
<dbReference type="InterPro" id="IPR000801">
    <property type="entry name" value="Esterase-like"/>
</dbReference>
<reference evidence="8" key="1">
    <citation type="submission" date="2022-07" db="EMBL/GenBank/DDBJ databases">
        <title>Phylogenomic reconstructions and comparative analyses of Kickxellomycotina fungi.</title>
        <authorList>
            <person name="Reynolds N.K."/>
            <person name="Stajich J.E."/>
            <person name="Barry K."/>
            <person name="Grigoriev I.V."/>
            <person name="Crous P."/>
            <person name="Smith M.E."/>
        </authorList>
    </citation>
    <scope>NUCLEOTIDE SEQUENCE</scope>
    <source>
        <strain evidence="8">RSA 861</strain>
    </source>
</reference>
<comment type="caution">
    <text evidence="8">The sequence shown here is derived from an EMBL/GenBank/DDBJ whole genome shotgun (WGS) entry which is preliminary data.</text>
</comment>
<dbReference type="FunFam" id="3.40.50.1820:FF:000002">
    <property type="entry name" value="S-formylglutathione hydrolase"/>
    <property type="match status" value="1"/>
</dbReference>
<dbReference type="AlphaFoldDB" id="A0A9W7ZMK9"/>
<keyword evidence="5 7" id="KW-0378">Hydrolase</keyword>
<dbReference type="GO" id="GO:0046294">
    <property type="term" value="P:formaldehyde catabolic process"/>
    <property type="evidence" value="ECO:0007669"/>
    <property type="project" value="InterPro"/>
</dbReference>
<evidence type="ECO:0000256" key="4">
    <source>
        <dbReference type="ARBA" id="ARBA00022487"/>
    </source>
</evidence>
<comment type="function">
    <text evidence="7">Serine hydrolase involved in the detoxification of formaldehyde.</text>
</comment>
<keyword evidence="4 7" id="KW-0719">Serine esterase</keyword>
<dbReference type="GO" id="GO:0018738">
    <property type="term" value="F:S-formylglutathione hydrolase activity"/>
    <property type="evidence" value="ECO:0007669"/>
    <property type="project" value="UniProtKB-EC"/>
</dbReference>
<feature type="active site" description="Charge relay system" evidence="6">
    <location>
        <position position="150"/>
    </location>
</feature>
<evidence type="ECO:0000256" key="5">
    <source>
        <dbReference type="ARBA" id="ARBA00022801"/>
    </source>
</evidence>
<feature type="active site" description="Charge relay system" evidence="6">
    <location>
        <position position="265"/>
    </location>
</feature>
<feature type="active site" description="Charge relay system" evidence="6">
    <location>
        <position position="227"/>
    </location>
</feature>
<evidence type="ECO:0000256" key="6">
    <source>
        <dbReference type="PIRSR" id="PIRSR614186-1"/>
    </source>
</evidence>
<dbReference type="EMBL" id="JANBPT010000912">
    <property type="protein sequence ID" value="KAJ1911614.1"/>
    <property type="molecule type" value="Genomic_DNA"/>
</dbReference>
<evidence type="ECO:0000256" key="3">
    <source>
        <dbReference type="ARBA" id="ARBA00016774"/>
    </source>
</evidence>
<evidence type="ECO:0000313" key="9">
    <source>
        <dbReference type="Proteomes" id="UP001150569"/>
    </source>
</evidence>
<dbReference type="NCBIfam" id="TIGR02821">
    <property type="entry name" value="fghA_ester_D"/>
    <property type="match status" value="1"/>
</dbReference>
<comment type="subcellular location">
    <subcellularLocation>
        <location evidence="7">Cytoplasm</location>
    </subcellularLocation>
</comment>
<comment type="similarity">
    <text evidence="1 7">Belongs to the esterase D family.</text>
</comment>
<name>A0A9W7ZMK9_9FUNG</name>
<dbReference type="EC" id="3.1.2.12" evidence="2 7"/>
<evidence type="ECO:0000256" key="7">
    <source>
        <dbReference type="RuleBase" id="RU363068"/>
    </source>
</evidence>
<dbReference type="OrthoDB" id="420518at2759"/>
<dbReference type="InterPro" id="IPR014186">
    <property type="entry name" value="S-formylglutathione_hydrol"/>
</dbReference>
<comment type="catalytic activity">
    <reaction evidence="7">
        <text>S-formylglutathione + H2O = formate + glutathione + H(+)</text>
        <dbReference type="Rhea" id="RHEA:14961"/>
        <dbReference type="ChEBI" id="CHEBI:15377"/>
        <dbReference type="ChEBI" id="CHEBI:15378"/>
        <dbReference type="ChEBI" id="CHEBI:15740"/>
        <dbReference type="ChEBI" id="CHEBI:57688"/>
        <dbReference type="ChEBI" id="CHEBI:57925"/>
        <dbReference type="EC" id="3.1.2.12"/>
    </reaction>
</comment>
<dbReference type="PANTHER" id="PTHR10061:SF0">
    <property type="entry name" value="S-FORMYLGLUTATHIONE HYDROLASE"/>
    <property type="match status" value="1"/>
</dbReference>
<dbReference type="GO" id="GO:0005829">
    <property type="term" value="C:cytosol"/>
    <property type="evidence" value="ECO:0007669"/>
    <property type="project" value="TreeGrafter"/>
</dbReference>
<dbReference type="GO" id="GO:0052689">
    <property type="term" value="F:carboxylic ester hydrolase activity"/>
    <property type="evidence" value="ECO:0007669"/>
    <property type="project" value="UniProtKB-KW"/>
</dbReference>
<evidence type="ECO:0000256" key="2">
    <source>
        <dbReference type="ARBA" id="ARBA00012479"/>
    </source>
</evidence>
<organism evidence="8 9">
    <name type="scientific">Tieghemiomyces parasiticus</name>
    <dbReference type="NCBI Taxonomy" id="78921"/>
    <lineage>
        <taxon>Eukaryota</taxon>
        <taxon>Fungi</taxon>
        <taxon>Fungi incertae sedis</taxon>
        <taxon>Zoopagomycota</taxon>
        <taxon>Kickxellomycotina</taxon>
        <taxon>Dimargaritomycetes</taxon>
        <taxon>Dimargaritales</taxon>
        <taxon>Dimargaritaceae</taxon>
        <taxon>Tieghemiomyces</taxon>
    </lineage>
</organism>
<keyword evidence="7" id="KW-0963">Cytoplasm</keyword>
<keyword evidence="9" id="KW-1185">Reference proteome</keyword>
<evidence type="ECO:0000256" key="1">
    <source>
        <dbReference type="ARBA" id="ARBA00005622"/>
    </source>
</evidence>
<dbReference type="SUPFAM" id="SSF53474">
    <property type="entry name" value="alpha/beta-Hydrolases"/>
    <property type="match status" value="1"/>
</dbReference>
<gene>
    <name evidence="8" type="ORF">IWQ60_010054</name>
</gene>
<dbReference type="Pfam" id="PF00756">
    <property type="entry name" value="Esterase"/>
    <property type="match status" value="1"/>
</dbReference>
<dbReference type="Gene3D" id="3.40.50.1820">
    <property type="entry name" value="alpha/beta hydrolase"/>
    <property type="match status" value="1"/>
</dbReference>
<protein>
    <recommendedName>
        <fullName evidence="3 7">S-formylglutathione hydrolase</fullName>
        <ecNumber evidence="2 7">3.1.2.12</ecNumber>
    </recommendedName>
</protein>